<dbReference type="InterPro" id="IPR036514">
    <property type="entry name" value="SGNH_hydro_sf"/>
</dbReference>
<reference evidence="4 5" key="1">
    <citation type="submission" date="2018-06" db="EMBL/GenBank/DDBJ databases">
        <authorList>
            <consortium name="Pathogen Informatics"/>
            <person name="Doyle S."/>
        </authorList>
    </citation>
    <scope>NUCLEOTIDE SEQUENCE [LARGE SCALE GENOMIC DNA]</scope>
    <source>
        <strain evidence="4 5">NCTC12360</strain>
    </source>
</reference>
<keyword evidence="4" id="KW-0378">Hydrolase</keyword>
<dbReference type="Proteomes" id="UP000254807">
    <property type="component" value="Unassembled WGS sequence"/>
</dbReference>
<dbReference type="AlphaFoldDB" id="A0A376H1W5"/>
<keyword evidence="2" id="KW-0472">Membrane</keyword>
<dbReference type="InterPro" id="IPR051532">
    <property type="entry name" value="Ester_Hydrolysis_Enzymes"/>
</dbReference>
<feature type="domain" description="SGNH hydrolase-type esterase" evidence="3">
    <location>
        <begin position="55"/>
        <end position="294"/>
    </location>
</feature>
<dbReference type="InterPro" id="IPR013830">
    <property type="entry name" value="SGNH_hydro"/>
</dbReference>
<sequence length="316" mass="34905">MKWKKVAIYLSVVLIVALGTGMLGHFLIPKAQPLLTPVARTAEEGKTKNVINYMALGDSLTEGVGDETQQGGFVPIVAADLQDRYHLANVVTTNYGIAGERSDQILKRVNKDKELRSDLKKADLITLTVGGNDVLKVIQTNFFGLSVDSFTKPMADYQERLVEMFEQIRQLNETAPIYVLGIYNPFYLNFPEITDMQTIIDNWNKATETFVKQQHNAYFIPINDLLYQGLSDEVGIADTDSSEAGAAGSAETSDTTTSTTNGMTGTSETGGTKVTNNVLYDGDRFHPNNLGYQLMANAVRDELIKTQNVWLMKEAK</sequence>
<evidence type="ECO:0000259" key="3">
    <source>
        <dbReference type="Pfam" id="PF13472"/>
    </source>
</evidence>
<proteinExistence type="predicted"/>
<organism evidence="4 5">
    <name type="scientific">Enterococcus gallinarum</name>
    <dbReference type="NCBI Taxonomy" id="1353"/>
    <lineage>
        <taxon>Bacteria</taxon>
        <taxon>Bacillati</taxon>
        <taxon>Bacillota</taxon>
        <taxon>Bacilli</taxon>
        <taxon>Lactobacillales</taxon>
        <taxon>Enterococcaceae</taxon>
        <taxon>Enterococcus</taxon>
    </lineage>
</organism>
<evidence type="ECO:0000313" key="4">
    <source>
        <dbReference type="EMBL" id="STD82805.1"/>
    </source>
</evidence>
<accession>A0A376H1W5</accession>
<protein>
    <submittedName>
        <fullName evidence="4">GDSL-like lipase/acylhydrolase</fullName>
    </submittedName>
</protein>
<keyword evidence="2" id="KW-0812">Transmembrane</keyword>
<gene>
    <name evidence="4" type="ORF">NCTC12360_01241</name>
</gene>
<feature type="transmembrane region" description="Helical" evidence="2">
    <location>
        <begin position="7"/>
        <end position="28"/>
    </location>
</feature>
<evidence type="ECO:0000256" key="2">
    <source>
        <dbReference type="SAM" id="Phobius"/>
    </source>
</evidence>
<feature type="compositionally biased region" description="Low complexity" evidence="1">
    <location>
        <begin position="240"/>
        <end position="272"/>
    </location>
</feature>
<dbReference type="EMBL" id="UFYW01000001">
    <property type="protein sequence ID" value="STD82805.1"/>
    <property type="molecule type" value="Genomic_DNA"/>
</dbReference>
<dbReference type="CDD" id="cd04506">
    <property type="entry name" value="SGNH_hydrolase_YpmR_like"/>
    <property type="match status" value="1"/>
</dbReference>
<evidence type="ECO:0000313" key="5">
    <source>
        <dbReference type="Proteomes" id="UP000254807"/>
    </source>
</evidence>
<dbReference type="PANTHER" id="PTHR30383:SF27">
    <property type="entry name" value="SPORE GERMINATION LIPASE LIPC"/>
    <property type="match status" value="1"/>
</dbReference>
<evidence type="ECO:0000256" key="1">
    <source>
        <dbReference type="SAM" id="MobiDB-lite"/>
    </source>
</evidence>
<dbReference type="OrthoDB" id="252349at2"/>
<feature type="region of interest" description="Disordered" evidence="1">
    <location>
        <begin position="240"/>
        <end position="274"/>
    </location>
</feature>
<dbReference type="Gene3D" id="3.40.50.1110">
    <property type="entry name" value="SGNH hydrolase"/>
    <property type="match status" value="1"/>
</dbReference>
<dbReference type="PANTHER" id="PTHR30383">
    <property type="entry name" value="THIOESTERASE 1/PROTEASE 1/LYSOPHOSPHOLIPASE L1"/>
    <property type="match status" value="1"/>
</dbReference>
<name>A0A376H1W5_ENTGA</name>
<keyword evidence="5" id="KW-1185">Reference proteome</keyword>
<keyword evidence="2" id="KW-1133">Transmembrane helix</keyword>
<dbReference type="Pfam" id="PF13472">
    <property type="entry name" value="Lipase_GDSL_2"/>
    <property type="match status" value="1"/>
</dbReference>
<dbReference type="SUPFAM" id="SSF52266">
    <property type="entry name" value="SGNH hydrolase"/>
    <property type="match status" value="1"/>
</dbReference>
<dbReference type="GO" id="GO:0004622">
    <property type="term" value="F:phosphatidylcholine lysophospholipase activity"/>
    <property type="evidence" value="ECO:0007669"/>
    <property type="project" value="TreeGrafter"/>
</dbReference>